<evidence type="ECO:0000313" key="2">
    <source>
        <dbReference type="EMBL" id="RFM30895.1"/>
    </source>
</evidence>
<feature type="chain" id="PRO_5017632332" description="Aromatic hydrocarbon degradation protein" evidence="1">
    <location>
        <begin position="23"/>
        <end position="526"/>
    </location>
</feature>
<protein>
    <recommendedName>
        <fullName evidence="4">Aromatic hydrocarbon degradation protein</fullName>
    </recommendedName>
</protein>
<dbReference type="RefSeq" id="WP_116857440.1">
    <property type="nucleotide sequence ID" value="NZ_QTJV01000018.1"/>
</dbReference>
<proteinExistence type="predicted"/>
<dbReference type="AlphaFoldDB" id="A0A3E1NSI7"/>
<comment type="caution">
    <text evidence="2">The sequence shown here is derived from an EMBL/GenBank/DDBJ whole genome shotgun (WGS) entry which is preliminary data.</text>
</comment>
<name>A0A3E1NSI7_9BACT</name>
<organism evidence="2 3">
    <name type="scientific">Chitinophaga silvisoli</name>
    <dbReference type="NCBI Taxonomy" id="2291814"/>
    <lineage>
        <taxon>Bacteria</taxon>
        <taxon>Pseudomonadati</taxon>
        <taxon>Bacteroidota</taxon>
        <taxon>Chitinophagia</taxon>
        <taxon>Chitinophagales</taxon>
        <taxon>Chitinophagaceae</taxon>
        <taxon>Chitinophaga</taxon>
    </lineage>
</organism>
<dbReference type="Gene3D" id="2.40.160.60">
    <property type="entry name" value="Outer membrane protein transport protein (OMPP1/FadL/TodX)"/>
    <property type="match status" value="1"/>
</dbReference>
<dbReference type="PROSITE" id="PS51257">
    <property type="entry name" value="PROKAR_LIPOPROTEIN"/>
    <property type="match status" value="1"/>
</dbReference>
<feature type="signal peptide" evidence="1">
    <location>
        <begin position="1"/>
        <end position="22"/>
    </location>
</feature>
<dbReference type="Proteomes" id="UP000261174">
    <property type="component" value="Unassembled WGS sequence"/>
</dbReference>
<evidence type="ECO:0008006" key="4">
    <source>
        <dbReference type="Google" id="ProtNLM"/>
    </source>
</evidence>
<dbReference type="SUPFAM" id="SSF56935">
    <property type="entry name" value="Porins"/>
    <property type="match status" value="1"/>
</dbReference>
<sequence length="526" mass="57640">MMKRMVLAIAMTGACISLQAQNIDDALRFSSGAPSGSARAQAVGGAQGALGGEASSMYINPATVGFFRTSDFSFTIGVPSISSTGTYQKESASDSRTNLNISNATLIWGGKRKKPGSKWQNFSGGIGINRTYNFNQRTYYTGEISNSSLSLNYYLAADAAGITNPNAQLGGDPDQTILAHSSALAYQTYLINPVKNSDGSFAGTFYSAAEGVDNSVKVRQESTSFERGGNTEFAGTFGANYNDKFYIGGGVGVPNIQYRRDLTWRETNTNTVATDLNYFTTTEFLRTYGTGVNAKLGVIYRPVRSLSLGATVHSPSWMWLTDEYSTDMTTSTKSNGINSFSSRDSRYDGLDDESKYTIRTPWKGILSATYLFAPSADTRKPTGFISFDYEYVDYASMHFRFKNHDGYDRETETDRNNGIKDTYQAASNFRVGGELKLHTIALRLGYSYYGSPYKLSSMDGARSYYSGGIGYRNNGFYVDLAFIYGSSTNYVQPYTMLANNMGYVTPAAAQIEKHSYTGLATFGWKF</sequence>
<keyword evidence="3" id="KW-1185">Reference proteome</keyword>
<accession>A0A3E1NSI7</accession>
<dbReference type="EMBL" id="QTJV01000018">
    <property type="protein sequence ID" value="RFM30895.1"/>
    <property type="molecule type" value="Genomic_DNA"/>
</dbReference>
<keyword evidence="1" id="KW-0732">Signal</keyword>
<reference evidence="2 3" key="1">
    <citation type="submission" date="2018-08" db="EMBL/GenBank/DDBJ databases">
        <title>Chitinophaga sp. K20C18050901, a novel bacterium isolated from forest soil.</title>
        <authorList>
            <person name="Wang C."/>
        </authorList>
    </citation>
    <scope>NUCLEOTIDE SEQUENCE [LARGE SCALE GENOMIC DNA]</scope>
    <source>
        <strain evidence="2 3">K20C18050901</strain>
    </source>
</reference>
<evidence type="ECO:0000313" key="3">
    <source>
        <dbReference type="Proteomes" id="UP000261174"/>
    </source>
</evidence>
<evidence type="ECO:0000256" key="1">
    <source>
        <dbReference type="SAM" id="SignalP"/>
    </source>
</evidence>
<gene>
    <name evidence="2" type="ORF">DXN04_31665</name>
</gene>
<dbReference type="OrthoDB" id="9765571at2"/>